<dbReference type="PANTHER" id="PTHR21483">
    <property type="entry name" value="RNA POLYMERASE II-ASSOCIATED PROTEIN 1"/>
    <property type="match status" value="1"/>
</dbReference>
<dbReference type="Pfam" id="PF25766">
    <property type="entry name" value="TPR_RPAP1"/>
    <property type="match status" value="1"/>
</dbReference>
<keyword evidence="1" id="KW-0175">Coiled coil</keyword>
<accession>A0A915E7K7</accession>
<dbReference type="InterPro" id="IPR039913">
    <property type="entry name" value="RPAP1/Rba50"/>
</dbReference>
<dbReference type="GO" id="GO:0006366">
    <property type="term" value="P:transcription by RNA polymerase II"/>
    <property type="evidence" value="ECO:0007669"/>
    <property type="project" value="InterPro"/>
</dbReference>
<proteinExistence type="predicted"/>
<organism evidence="3 4">
    <name type="scientific">Ditylenchus dipsaci</name>
    <dbReference type="NCBI Taxonomy" id="166011"/>
    <lineage>
        <taxon>Eukaryota</taxon>
        <taxon>Metazoa</taxon>
        <taxon>Ecdysozoa</taxon>
        <taxon>Nematoda</taxon>
        <taxon>Chromadorea</taxon>
        <taxon>Rhabditida</taxon>
        <taxon>Tylenchina</taxon>
        <taxon>Tylenchomorpha</taxon>
        <taxon>Sphaerularioidea</taxon>
        <taxon>Anguinidae</taxon>
        <taxon>Anguininae</taxon>
        <taxon>Ditylenchus</taxon>
    </lineage>
</organism>
<evidence type="ECO:0000313" key="4">
    <source>
        <dbReference type="WBParaSite" id="jg3410"/>
    </source>
</evidence>
<dbReference type="PANTHER" id="PTHR21483:SF18">
    <property type="entry name" value="RNA POLYMERASE II-ASSOCIATED PROTEIN 1"/>
    <property type="match status" value="1"/>
</dbReference>
<feature type="coiled-coil region" evidence="1">
    <location>
        <begin position="4"/>
        <end position="32"/>
    </location>
</feature>
<dbReference type="AlphaFoldDB" id="A0A915E7K7"/>
<dbReference type="InterPro" id="IPR057989">
    <property type="entry name" value="TPR_RPAP1/MINIYO-like"/>
</dbReference>
<dbReference type="Proteomes" id="UP000887574">
    <property type="component" value="Unplaced"/>
</dbReference>
<reference evidence="4" key="1">
    <citation type="submission" date="2022-11" db="UniProtKB">
        <authorList>
            <consortium name="WormBaseParasite"/>
        </authorList>
    </citation>
    <scope>IDENTIFICATION</scope>
</reference>
<keyword evidence="3" id="KW-1185">Reference proteome</keyword>
<evidence type="ECO:0000259" key="2">
    <source>
        <dbReference type="Pfam" id="PF25766"/>
    </source>
</evidence>
<name>A0A915E7K7_9BILA</name>
<evidence type="ECO:0000313" key="3">
    <source>
        <dbReference type="Proteomes" id="UP000887574"/>
    </source>
</evidence>
<dbReference type="WBParaSite" id="jg3410">
    <property type="protein sequence ID" value="jg3410"/>
    <property type="gene ID" value="jg3410"/>
</dbReference>
<feature type="domain" description="RPAP1/MINIYO-like TPR repeats" evidence="2">
    <location>
        <begin position="348"/>
        <end position="551"/>
    </location>
</feature>
<protein>
    <submittedName>
        <fullName evidence="4">RNA polymerase II-associated protein 1 N-terminal domain-containing protein</fullName>
    </submittedName>
</protein>
<sequence length="586" mass="66950">MKSVKFAEKLVVNEEEEMNKELLEELQAQDEYFARKGAGGSLSNQQQAAKCIRMNRKPICGVLKKTKFDQKPHTTEEVKEELEQQTVDRIETQLIFPVQERFSGFFEVPDRCVPFVYETPGLDKDEGCSGFPDVWDLSAQYSADQLPSTSTLTEGEKHEVHHSDGIKSIFAAEFDRLNGKRKKESLFKQKQREAELAKEFDVAAAKEETMKEAEAIPAGPANFEDEAIKNLEVINPNDDEDAYARLAMDAVELDFVTKCMRSTLPRQEQTILRLFEAMKFAPDDFTENSPEYGLRVLARTKVDQIKELYLEEVLVEENKLVIRFSRDVNPILNGAWSFVPIRRVLDSMQDRDPTQDDVEIVSLALLWSIMLILERPTLFFSFSQPSDIYCRMAEIFLIGPKVFQDDVISKSISVLFSSFLVVKAKQNLLGLRLTKSIAALDAFMPFYEELLRRFEEDSAGDENFALFILMGAYMNSAIAPKSKAKSIMEHIKERRQDVHVEVEEQCYQYYTQLLAMYAAAIRDEVVTSERNPIPFAIASEELGEFVKRHSSNMLQKGQRDGDDKAVKELDLLVDIIRRTVAGKLNL</sequence>
<evidence type="ECO:0000256" key="1">
    <source>
        <dbReference type="SAM" id="Coils"/>
    </source>
</evidence>